<reference evidence="4" key="1">
    <citation type="submission" date="2022-11" db="UniProtKB">
        <authorList>
            <consortium name="WormBaseParasite"/>
        </authorList>
    </citation>
    <scope>IDENTIFICATION</scope>
</reference>
<dbReference type="InterPro" id="IPR000210">
    <property type="entry name" value="BTB/POZ_dom"/>
</dbReference>
<dbReference type="SUPFAM" id="SSF54695">
    <property type="entry name" value="POZ domain"/>
    <property type="match status" value="2"/>
</dbReference>
<dbReference type="Gene3D" id="3.30.710.10">
    <property type="entry name" value="Potassium Channel Kv1.1, Chain A"/>
    <property type="match status" value="2"/>
</dbReference>
<feature type="compositionally biased region" description="Low complexity" evidence="1">
    <location>
        <begin position="56"/>
        <end position="66"/>
    </location>
</feature>
<sequence length="523" mass="59173">MGDNNYLQDYNTTGNVSEHFVQQFTHQPHPNPSSHQFGQTFTPISGGIPQQPFTPSLPSLRPDSPLGGNDRLVVGGQTIQNQIASPLDLFIDFTRPDGQRTRPLLVEGKRLYVDEHYVSVWSPVLRSWCVECPDRELILANVQYDHVLEVLSAIHPTYKEVDDQTVHLLLPIAFDYQMDGLLHRCECFLIANKMPFLEKLWLADRFQLSRLLALLLKELRPNTHKLDLSGPRYSSLSDRVKVLLLERMHGSPAPEELPEPPIDMEHMLSPSDLNFASVRAKTGRAYHVNPYYVAAWSTLFQERFCNGIGVGGDDDLIYCPCSNEELKYFLMAIYPPQLRITESNIAPILMAACKLESHGLLRKCATILLSSQTQLSVFVRLSLLDRCRLQELLEQCMQMVQRAEDITEMTQQQTYECLSTRAKSAMMDRFAQLVNIQGIQQFPLQSTIHICTKCKSQFSCSEIAWQCSQCKTFISSTLLAELSGGGRQNRQGSQSGINPSPQPINTSPSHTQQYGRNIVSSRR</sequence>
<feature type="domain" description="BTB" evidence="2">
    <location>
        <begin position="100"/>
        <end position="193"/>
    </location>
</feature>
<feature type="compositionally biased region" description="Polar residues" evidence="1">
    <location>
        <begin position="497"/>
        <end position="523"/>
    </location>
</feature>
<name>A0A914MQJ1_MELIC</name>
<protein>
    <submittedName>
        <fullName evidence="4">BTB domain-containing protein</fullName>
    </submittedName>
</protein>
<dbReference type="InterPro" id="IPR011333">
    <property type="entry name" value="SKP1/BTB/POZ_sf"/>
</dbReference>
<dbReference type="WBParaSite" id="Minc3s02229g28987">
    <property type="protein sequence ID" value="Minc3s02229g28987"/>
    <property type="gene ID" value="Minc3s02229g28987"/>
</dbReference>
<keyword evidence="3" id="KW-1185">Reference proteome</keyword>
<accession>A0A914MQJ1</accession>
<evidence type="ECO:0000313" key="3">
    <source>
        <dbReference type="Proteomes" id="UP000887563"/>
    </source>
</evidence>
<feature type="domain" description="BTB" evidence="2">
    <location>
        <begin position="274"/>
        <end position="372"/>
    </location>
</feature>
<dbReference type="Pfam" id="PF00651">
    <property type="entry name" value="BTB"/>
    <property type="match status" value="2"/>
</dbReference>
<feature type="region of interest" description="Disordered" evidence="1">
    <location>
        <begin position="484"/>
        <end position="523"/>
    </location>
</feature>
<dbReference type="SMART" id="SM00225">
    <property type="entry name" value="BTB"/>
    <property type="match status" value="2"/>
</dbReference>
<feature type="region of interest" description="Disordered" evidence="1">
    <location>
        <begin position="25"/>
        <end position="69"/>
    </location>
</feature>
<evidence type="ECO:0000259" key="2">
    <source>
        <dbReference type="SMART" id="SM00225"/>
    </source>
</evidence>
<dbReference type="PANTHER" id="PTHR22744:SF17">
    <property type="entry name" value="BTB DOMAIN-CONTAINING PROTEIN"/>
    <property type="match status" value="1"/>
</dbReference>
<feature type="compositionally biased region" description="Polar residues" evidence="1">
    <location>
        <begin position="25"/>
        <end position="43"/>
    </location>
</feature>
<dbReference type="Proteomes" id="UP000887563">
    <property type="component" value="Unplaced"/>
</dbReference>
<organism evidence="3 4">
    <name type="scientific">Meloidogyne incognita</name>
    <name type="common">Southern root-knot nematode worm</name>
    <name type="synonym">Oxyuris incognita</name>
    <dbReference type="NCBI Taxonomy" id="6306"/>
    <lineage>
        <taxon>Eukaryota</taxon>
        <taxon>Metazoa</taxon>
        <taxon>Ecdysozoa</taxon>
        <taxon>Nematoda</taxon>
        <taxon>Chromadorea</taxon>
        <taxon>Rhabditida</taxon>
        <taxon>Tylenchina</taxon>
        <taxon>Tylenchomorpha</taxon>
        <taxon>Tylenchoidea</taxon>
        <taxon>Meloidogynidae</taxon>
        <taxon>Meloidogyninae</taxon>
        <taxon>Meloidogyne</taxon>
        <taxon>Meloidogyne incognita group</taxon>
    </lineage>
</organism>
<dbReference type="AlphaFoldDB" id="A0A914MQJ1"/>
<evidence type="ECO:0000313" key="4">
    <source>
        <dbReference type="WBParaSite" id="Minc3s02229g28987"/>
    </source>
</evidence>
<dbReference type="PANTHER" id="PTHR22744">
    <property type="entry name" value="HELIX LOOP HELIX PROTEIN 21-RELATED"/>
    <property type="match status" value="1"/>
</dbReference>
<evidence type="ECO:0000256" key="1">
    <source>
        <dbReference type="SAM" id="MobiDB-lite"/>
    </source>
</evidence>
<proteinExistence type="predicted"/>